<dbReference type="GO" id="GO:0015385">
    <property type="term" value="F:sodium:proton antiporter activity"/>
    <property type="evidence" value="ECO:0007669"/>
    <property type="project" value="InterPro"/>
</dbReference>
<keyword evidence="3" id="KW-1003">Cell membrane</keyword>
<feature type="domain" description="Cation/H+ exchanger transmembrane" evidence="12">
    <location>
        <begin position="99"/>
        <end position="411"/>
    </location>
</feature>
<feature type="transmembrane region" description="Helical" evidence="10">
    <location>
        <begin position="145"/>
        <end position="168"/>
    </location>
</feature>
<reference evidence="13 14" key="1">
    <citation type="submission" date="2015-12" db="EMBL/GenBank/DDBJ databases">
        <title>The genome of Folsomia candida.</title>
        <authorList>
            <person name="Faddeeva A."/>
            <person name="Derks M.F."/>
            <person name="Anvar Y."/>
            <person name="Smit S."/>
            <person name="Van Straalen N."/>
            <person name="Roelofs D."/>
        </authorList>
    </citation>
    <scope>NUCLEOTIDE SEQUENCE [LARGE SCALE GENOMIC DNA]</scope>
    <source>
        <strain evidence="13 14">VU population</strain>
        <tissue evidence="13">Whole body</tissue>
    </source>
</reference>
<dbReference type="GO" id="GO:0005886">
    <property type="term" value="C:plasma membrane"/>
    <property type="evidence" value="ECO:0007669"/>
    <property type="project" value="UniProtKB-SubCell"/>
</dbReference>
<keyword evidence="2" id="KW-0813">Transport</keyword>
<feature type="transmembrane region" description="Helical" evidence="10">
    <location>
        <begin position="397"/>
        <end position="415"/>
    </location>
</feature>
<evidence type="ECO:0000256" key="10">
    <source>
        <dbReference type="SAM" id="Phobius"/>
    </source>
</evidence>
<feature type="transmembrane region" description="Helical" evidence="10">
    <location>
        <begin position="330"/>
        <end position="346"/>
    </location>
</feature>
<dbReference type="GO" id="GO:0051453">
    <property type="term" value="P:regulation of intracellular pH"/>
    <property type="evidence" value="ECO:0007669"/>
    <property type="project" value="TreeGrafter"/>
</dbReference>
<keyword evidence="6" id="KW-0915">Sodium</keyword>
<dbReference type="PANTHER" id="PTHR10110:SF86">
    <property type="entry name" value="SODIUM_HYDROGEN EXCHANGER 7"/>
    <property type="match status" value="1"/>
</dbReference>
<dbReference type="OMA" id="LEWHTFR"/>
<dbReference type="PANTHER" id="PTHR10110">
    <property type="entry name" value="SODIUM/HYDROGEN EXCHANGER"/>
    <property type="match status" value="1"/>
</dbReference>
<dbReference type="GO" id="GO:0098719">
    <property type="term" value="P:sodium ion import across plasma membrane"/>
    <property type="evidence" value="ECO:0007669"/>
    <property type="project" value="TreeGrafter"/>
</dbReference>
<comment type="caution">
    <text evidence="13">The sequence shown here is derived from an EMBL/GenBank/DDBJ whole genome shotgun (WGS) entry which is preliminary data.</text>
</comment>
<gene>
    <name evidence="13" type="ORF">Fcan01_14936</name>
</gene>
<feature type="signal peptide" evidence="11">
    <location>
        <begin position="1"/>
        <end position="27"/>
    </location>
</feature>
<dbReference type="Pfam" id="PF00999">
    <property type="entry name" value="Na_H_Exchanger"/>
    <property type="match status" value="1"/>
</dbReference>
<evidence type="ECO:0000256" key="2">
    <source>
        <dbReference type="ARBA" id="ARBA00022448"/>
    </source>
</evidence>
<feature type="transmembrane region" description="Helical" evidence="10">
    <location>
        <begin position="175"/>
        <end position="197"/>
    </location>
</feature>
<feature type="transmembrane region" description="Helical" evidence="10">
    <location>
        <begin position="272"/>
        <end position="293"/>
    </location>
</feature>
<evidence type="ECO:0000256" key="5">
    <source>
        <dbReference type="ARBA" id="ARBA00022989"/>
    </source>
</evidence>
<keyword evidence="9" id="KW-0739">Sodium transport</keyword>
<evidence type="ECO:0000256" key="4">
    <source>
        <dbReference type="ARBA" id="ARBA00022692"/>
    </source>
</evidence>
<proteinExistence type="predicted"/>
<evidence type="ECO:0000256" key="11">
    <source>
        <dbReference type="SAM" id="SignalP"/>
    </source>
</evidence>
<feature type="chain" id="PRO_5012895118" evidence="11">
    <location>
        <begin position="28"/>
        <end position="460"/>
    </location>
</feature>
<dbReference type="Proteomes" id="UP000198287">
    <property type="component" value="Unassembled WGS sequence"/>
</dbReference>
<dbReference type="InterPro" id="IPR018422">
    <property type="entry name" value="Cation/H_exchanger_CPA1"/>
</dbReference>
<evidence type="ECO:0000313" key="14">
    <source>
        <dbReference type="Proteomes" id="UP000198287"/>
    </source>
</evidence>
<keyword evidence="7" id="KW-0406">Ion transport</keyword>
<evidence type="ECO:0000256" key="1">
    <source>
        <dbReference type="ARBA" id="ARBA00004651"/>
    </source>
</evidence>
<keyword evidence="8 10" id="KW-0472">Membrane</keyword>
<protein>
    <submittedName>
        <fullName evidence="13">Sodium/hydrogen exchanger 7</fullName>
    </submittedName>
</protein>
<keyword evidence="11" id="KW-0732">Signal</keyword>
<feature type="transmembrane region" description="Helical" evidence="10">
    <location>
        <begin position="108"/>
        <end position="125"/>
    </location>
</feature>
<dbReference type="EMBL" id="LNIX01000009">
    <property type="protein sequence ID" value="OXA50331.1"/>
    <property type="molecule type" value="Genomic_DNA"/>
</dbReference>
<dbReference type="InterPro" id="IPR006153">
    <property type="entry name" value="Cation/H_exchanger_TM"/>
</dbReference>
<accession>A0A226E061</accession>
<keyword evidence="5 10" id="KW-1133">Transmembrane helix</keyword>
<evidence type="ECO:0000259" key="12">
    <source>
        <dbReference type="Pfam" id="PF00999"/>
    </source>
</evidence>
<comment type="subcellular location">
    <subcellularLocation>
        <location evidence="1">Cell membrane</location>
        <topology evidence="1">Multi-pass membrane protein</topology>
    </subcellularLocation>
</comment>
<keyword evidence="4 10" id="KW-0812">Transmembrane</keyword>
<organism evidence="13 14">
    <name type="scientific">Folsomia candida</name>
    <name type="common">Springtail</name>
    <dbReference type="NCBI Taxonomy" id="158441"/>
    <lineage>
        <taxon>Eukaryota</taxon>
        <taxon>Metazoa</taxon>
        <taxon>Ecdysozoa</taxon>
        <taxon>Arthropoda</taxon>
        <taxon>Hexapoda</taxon>
        <taxon>Collembola</taxon>
        <taxon>Entomobryomorpha</taxon>
        <taxon>Isotomoidea</taxon>
        <taxon>Isotomidae</taxon>
        <taxon>Proisotominae</taxon>
        <taxon>Folsomia</taxon>
    </lineage>
</organism>
<evidence type="ECO:0000256" key="7">
    <source>
        <dbReference type="ARBA" id="ARBA00023065"/>
    </source>
</evidence>
<feature type="transmembrane region" description="Helical" evidence="10">
    <location>
        <begin position="83"/>
        <end position="101"/>
    </location>
</feature>
<dbReference type="AlphaFoldDB" id="A0A226E061"/>
<sequence length="460" mass="52147">MSLKYNIPQCYIIFFAAVIFLVDKVHAGDDKPTAAREGYEHDELKEFVDFCERQIELRNDPESIKRDCKRIHEKDFRDDDLRMLFSLFVIILWGALTRTLLRVLKLNIPYTVVLMFSGIVVGVIARYYCPTWYTFTAIARIKPEIILFAFLPVLIFETAFGISSHVFIKASMQILILAFPGMLIATALTAMLCYQFFSEYKWTFLQACFYGSIISATDPVAVVGILKEVGVSESLSVIVDGESLLNDGVAILLFEIFQDRLKEDEELSSGQLAGNVIIMFLRIAVGGPIFGYIAAKIAIFCLARIFNDAIVEITITLVSAYLTYYIAEDVLGVSGVCAVVLLGITMSSEKTCISPDILEEVHEFWEMAAHLANTVLFFVTGIVISERGSRDLTAVDVYYLILFYFALNFISFIYTKVFNVDRLEPVTESLWVWNYLAKFDRHDVGWVTWRNRNLPVIASL</sequence>
<evidence type="ECO:0000313" key="13">
    <source>
        <dbReference type="EMBL" id="OXA50331.1"/>
    </source>
</evidence>
<dbReference type="GO" id="GO:0015386">
    <property type="term" value="F:potassium:proton antiporter activity"/>
    <property type="evidence" value="ECO:0007669"/>
    <property type="project" value="TreeGrafter"/>
</dbReference>
<name>A0A226E061_FOLCA</name>
<evidence type="ECO:0000256" key="9">
    <source>
        <dbReference type="ARBA" id="ARBA00023201"/>
    </source>
</evidence>
<dbReference type="Gene3D" id="6.10.140.1330">
    <property type="match status" value="1"/>
</dbReference>
<dbReference type="OrthoDB" id="441412at2759"/>
<keyword evidence="14" id="KW-1185">Reference proteome</keyword>
<evidence type="ECO:0000256" key="6">
    <source>
        <dbReference type="ARBA" id="ARBA00023053"/>
    </source>
</evidence>
<evidence type="ECO:0000256" key="8">
    <source>
        <dbReference type="ARBA" id="ARBA00023136"/>
    </source>
</evidence>
<feature type="transmembrane region" description="Helical" evidence="10">
    <location>
        <begin position="367"/>
        <end position="385"/>
    </location>
</feature>
<evidence type="ECO:0000256" key="3">
    <source>
        <dbReference type="ARBA" id="ARBA00022475"/>
    </source>
</evidence>